<dbReference type="SUPFAM" id="SSF53850">
    <property type="entry name" value="Periplasmic binding protein-like II"/>
    <property type="match status" value="1"/>
</dbReference>
<dbReference type="CDD" id="cd13694">
    <property type="entry name" value="PBP2_Cysteine"/>
    <property type="match status" value="1"/>
</dbReference>
<dbReference type="GO" id="GO:0005576">
    <property type="term" value="C:extracellular region"/>
    <property type="evidence" value="ECO:0007669"/>
    <property type="project" value="TreeGrafter"/>
</dbReference>
<feature type="domain" description="Solute-binding protein family 3/N-terminal" evidence="4">
    <location>
        <begin position="74"/>
        <end position="295"/>
    </location>
</feature>
<reference evidence="5 6" key="5">
    <citation type="journal article" date="2010" name="Appl. Environ. Microbiol.">
        <title>phrR-like gene praR of Azorhizobium caulinodans ORS571 is essential for symbiosis with Sesbania rostrata and is involved in expression of reb genes.</title>
        <authorList>
            <person name="Akiba N."/>
            <person name="Aono T."/>
            <person name="Toyazaki H."/>
            <person name="Sato S."/>
            <person name="Oyaizu H."/>
        </authorList>
    </citation>
    <scope>NUCLEOTIDE SEQUENCE [LARGE SCALE GENOMIC DNA]</scope>
    <source>
        <strain evidence="6">ATCC 43989 / DSM 5975 / JCM 20966 / LMG 6465 / NBRC 14845 / NCIMB 13405 / ORS 571</strain>
    </source>
</reference>
<dbReference type="PANTHER" id="PTHR30085:SF6">
    <property type="entry name" value="ABC TRANSPORTER GLUTAMINE-BINDING PROTEIN GLNH"/>
    <property type="match status" value="1"/>
</dbReference>
<reference evidence="6" key="2">
    <citation type="submission" date="2007-04" db="EMBL/GenBank/DDBJ databases">
        <title>Complete genome sequence of the nitrogen-fixing bacterium Azorhizobium caulinodans ORS571.</title>
        <authorList>
            <person name="Lee K.B."/>
            <person name="Backer P.D."/>
            <person name="Aono T."/>
            <person name="Liu C.T."/>
            <person name="Suzuki S."/>
            <person name="Suzuki T."/>
            <person name="Kaneko T."/>
            <person name="Yamada M."/>
            <person name="Tabata S."/>
            <person name="Kupfer D.M."/>
            <person name="Najar F.Z."/>
            <person name="Wiley G.B."/>
            <person name="Roe B."/>
            <person name="Binnewies T."/>
            <person name="Ussery D."/>
            <person name="Vereecke D."/>
            <person name="Gevers D."/>
            <person name="Holsters M."/>
            <person name="Oyaizu H."/>
        </authorList>
    </citation>
    <scope>NUCLEOTIDE SEQUENCE [LARGE SCALE GENOMIC DNA]</scope>
    <source>
        <strain evidence="6">ATCC 43989 / DSM 5975 / JCM 20966 / LMG 6465 / NBRC 14845 / NCIMB 13405 / ORS 571</strain>
    </source>
</reference>
<dbReference type="EMBL" id="AP009384">
    <property type="protein sequence ID" value="BAF89868.1"/>
    <property type="molecule type" value="Genomic_DNA"/>
</dbReference>
<dbReference type="Proteomes" id="UP000000270">
    <property type="component" value="Chromosome"/>
</dbReference>
<reference evidence="5 6" key="3">
    <citation type="journal article" date="2008" name="BMC Genomics">
        <title>The genome of the versatile nitrogen fixer Azorhizobium caulinodans ORS571.</title>
        <authorList>
            <person name="Lee KB."/>
            <person name="Backer P.D."/>
            <person name="Aono T."/>
            <person name="Liu CT."/>
            <person name="Suzuki S."/>
            <person name="Suzuki T."/>
            <person name="Kaneko T."/>
            <person name="Yamada M."/>
            <person name="Tabata S."/>
            <person name="Kupfer D.M."/>
            <person name="Najar F.Z."/>
            <person name="Wiley G.B."/>
            <person name="Roe B."/>
            <person name="Binnewies T.T."/>
            <person name="Ussery D.W."/>
            <person name="D'Haeze W."/>
            <person name="Herder J.D."/>
            <person name="Gevers D."/>
            <person name="Vereecke D."/>
            <person name="Holsters M."/>
            <person name="Oyaizu H."/>
        </authorList>
    </citation>
    <scope>NUCLEOTIDE SEQUENCE [LARGE SCALE GENOMIC DNA]</scope>
    <source>
        <strain evidence="6">ATCC 43989 / DSM 5975 / JCM 20966 / LMG 6465 / NBRC 14845 / NCIMB 13405 / ORS 571</strain>
    </source>
</reference>
<dbReference type="GO" id="GO:0030288">
    <property type="term" value="C:outer membrane-bounded periplasmic space"/>
    <property type="evidence" value="ECO:0007669"/>
    <property type="project" value="TreeGrafter"/>
</dbReference>
<accession>A8IK76</accession>
<dbReference type="PANTHER" id="PTHR30085">
    <property type="entry name" value="AMINO ACID ABC TRANSPORTER PERMEASE"/>
    <property type="match status" value="1"/>
</dbReference>
<name>A8IK76_AZOC5</name>
<dbReference type="STRING" id="438753.AZC_3870"/>
<protein>
    <submittedName>
        <fullName evidence="5">Putative amino acid ABC transporter periplasmic solute-binding protein</fullName>
    </submittedName>
</protein>
<proteinExistence type="inferred from homology"/>
<reference evidence="5 6" key="6">
    <citation type="journal article" date="2011" name="Appl. Environ. Microbiol.">
        <title>Involvement of the azorhizobial chromosome partition gene (parA) in the onset of bacteroid differentiation during Sesbania rostrata stem nodule development.</title>
        <authorList>
            <person name="Liu CT."/>
            <person name="Lee KB."/>
            <person name="Wang YS."/>
            <person name="Peng MH."/>
            <person name="Lee KT."/>
            <person name="Suzuki S."/>
            <person name="Suzuki T."/>
            <person name="Oyaizu H."/>
        </authorList>
    </citation>
    <scope>NUCLEOTIDE SEQUENCE [LARGE SCALE GENOMIC DNA]</scope>
    <source>
        <strain evidence="6">ATCC 43989 / DSM 5975 / JCM 20966 / LMG 6465 / NBRC 14845 / NCIMB 13405 / ORS 571</strain>
    </source>
</reference>
<organism evidence="5 6">
    <name type="scientific">Azorhizobium caulinodans (strain ATCC 43989 / DSM 5975 / JCM 20966 / LMG 6465 / NBRC 14845 / NCIMB 13405 / ORS 571)</name>
    <dbReference type="NCBI Taxonomy" id="438753"/>
    <lineage>
        <taxon>Bacteria</taxon>
        <taxon>Pseudomonadati</taxon>
        <taxon>Pseudomonadota</taxon>
        <taxon>Alphaproteobacteria</taxon>
        <taxon>Hyphomicrobiales</taxon>
        <taxon>Xanthobacteraceae</taxon>
        <taxon>Azorhizobium</taxon>
    </lineage>
</organism>
<dbReference type="Gene3D" id="3.40.190.10">
    <property type="entry name" value="Periplasmic binding protein-like II"/>
    <property type="match status" value="2"/>
</dbReference>
<keyword evidence="6" id="KW-1185">Reference proteome</keyword>
<gene>
    <name evidence="5" type="ordered locus">AZC_3870</name>
</gene>
<dbReference type="GO" id="GO:0006865">
    <property type="term" value="P:amino acid transport"/>
    <property type="evidence" value="ECO:0007669"/>
    <property type="project" value="TreeGrafter"/>
</dbReference>
<evidence type="ECO:0000259" key="4">
    <source>
        <dbReference type="SMART" id="SM00062"/>
    </source>
</evidence>
<dbReference type="KEGG" id="azc:AZC_3870"/>
<sequence length="312" mass="34692">MNEHRLSFSNAAFLAKIPPRLEFLNNPTRGLDMKIVLKAVRVLLATGFVSWAVPAAQAATPMPSPPELITSQGVLRAGVRCDQPPYGFQDGSGAFAGVETDMARQIADWIFGSKDKVEFTCVTAENRIPQLTGKRVDLLIATLGVTPERQRVIDFSIPYRWGASGLLVRADSPFQKVADLDHHTVVMPKGTVQAKWFEDMMPGVKTLRLNTAADSLQALKQGRADGYAHDAATLVVAAAQDKSLRLLNDPYQTSEVSIGLRKDEPTWKTYLDAAVERMHAEKLFRVWVEKYVSAEARPYYLEFFETPRPDEN</sequence>
<evidence type="ECO:0000256" key="3">
    <source>
        <dbReference type="ARBA" id="ARBA00022729"/>
    </source>
</evidence>
<comment type="similarity">
    <text evidence="1">Belongs to the bacterial solute-binding protein 3 family.</text>
</comment>
<evidence type="ECO:0000313" key="6">
    <source>
        <dbReference type="Proteomes" id="UP000000270"/>
    </source>
</evidence>
<dbReference type="SMART" id="SM00062">
    <property type="entry name" value="PBPb"/>
    <property type="match status" value="1"/>
</dbReference>
<keyword evidence="2" id="KW-0813">Transport</keyword>
<dbReference type="AlphaFoldDB" id="A8IK76"/>
<evidence type="ECO:0000256" key="1">
    <source>
        <dbReference type="ARBA" id="ARBA00010333"/>
    </source>
</evidence>
<dbReference type="Pfam" id="PF00497">
    <property type="entry name" value="SBP_bac_3"/>
    <property type="match status" value="1"/>
</dbReference>
<reference evidence="5 6" key="1">
    <citation type="journal article" date="2007" name="Appl. Environ. Microbiol.">
        <title>Rhizobial factors required for stem nodule maturation and maintenance in Sesbania rostrata-Azorhizobium caulinodans ORS571 symbiosis.</title>
        <authorList>
            <person name="Suzuki S."/>
            <person name="Aono T."/>
            <person name="Lee KB."/>
            <person name="Suzuki T."/>
            <person name="Liu CT."/>
            <person name="Miwa H."/>
            <person name="Wakao S."/>
            <person name="Iki T."/>
            <person name="Oyaizu H."/>
        </authorList>
    </citation>
    <scope>NUCLEOTIDE SEQUENCE [LARGE SCALE GENOMIC DNA]</scope>
    <source>
        <strain evidence="6">ATCC 43989 / DSM 5975 / JCM 20966 / LMG 6465 / NBRC 14845 / NCIMB 13405 / ORS 571</strain>
    </source>
</reference>
<evidence type="ECO:0000256" key="2">
    <source>
        <dbReference type="ARBA" id="ARBA00022448"/>
    </source>
</evidence>
<reference evidence="5 6" key="4">
    <citation type="journal article" date="2009" name="Appl. Environ. Microbiol.">
        <title>Comparative genome-wide transcriptional profiling of Azorhizobium caulinodans ORS571 grown under free-living and symbiotic conditions.</title>
        <authorList>
            <person name="Tsukada S."/>
            <person name="Aono T."/>
            <person name="Akiba N."/>
            <person name="Lee KB."/>
            <person name="Liu CT."/>
            <person name="Toyazaki H."/>
            <person name="Oyaizu H."/>
        </authorList>
    </citation>
    <scope>NUCLEOTIDE SEQUENCE [LARGE SCALE GENOMIC DNA]</scope>
    <source>
        <strain evidence="6">ATCC 43989 / DSM 5975 / JCM 20966 / LMG 6465 / NBRC 14845 / NCIMB 13405 / ORS 571</strain>
    </source>
</reference>
<dbReference type="HOGENOM" id="CLU_019602_18_4_5"/>
<keyword evidence="3" id="KW-0732">Signal</keyword>
<dbReference type="InterPro" id="IPR051455">
    <property type="entry name" value="Bact_solute-bind_prot3"/>
</dbReference>
<evidence type="ECO:0000313" key="5">
    <source>
        <dbReference type="EMBL" id="BAF89868.1"/>
    </source>
</evidence>
<dbReference type="InterPro" id="IPR001638">
    <property type="entry name" value="Solute-binding_3/MltF_N"/>
</dbReference>
<dbReference type="eggNOG" id="COG0834">
    <property type="taxonomic scope" value="Bacteria"/>
</dbReference>